<dbReference type="GO" id="GO:0008270">
    <property type="term" value="F:zinc ion binding"/>
    <property type="evidence" value="ECO:0007669"/>
    <property type="project" value="UniProtKB-KW"/>
</dbReference>
<protein>
    <recommendedName>
        <fullName evidence="6">GATA-type domain-containing protein</fullName>
    </recommendedName>
</protein>
<dbReference type="InterPro" id="IPR000679">
    <property type="entry name" value="Znf_GATA"/>
</dbReference>
<reference evidence="7" key="1">
    <citation type="submission" date="2021-08" db="EMBL/GenBank/DDBJ databases">
        <title>WGS assembly of Ceratopteris richardii.</title>
        <authorList>
            <person name="Marchant D.B."/>
            <person name="Chen G."/>
            <person name="Jenkins J."/>
            <person name="Shu S."/>
            <person name="Leebens-Mack J."/>
            <person name="Grimwood J."/>
            <person name="Schmutz J."/>
            <person name="Soltis P."/>
            <person name="Soltis D."/>
            <person name="Chen Z.-H."/>
        </authorList>
    </citation>
    <scope>NUCLEOTIDE SEQUENCE</scope>
    <source>
        <strain evidence="7">Whitten #5841</strain>
        <tissue evidence="7">Leaf</tissue>
    </source>
</reference>
<dbReference type="PROSITE" id="PS00344">
    <property type="entry name" value="GATA_ZN_FINGER_1"/>
    <property type="match status" value="1"/>
</dbReference>
<gene>
    <name evidence="7" type="ORF">KP509_33G007300</name>
</gene>
<keyword evidence="3" id="KW-0862">Zinc</keyword>
<sequence>MLHSPPLSKVYGHAHIKKFWLMQNQMETENRALLTSSSPSRSTSSSSGLGHDSKQSSQVSVACANTINLSSPSGLLTRPLGSNPACFSMAMTKQSSLVTCAESFNRSMYTYQSHGAVRASTSVLSDNRKLKDFYAVVSGAPAKSNPTEHARLFSSCREDDRSRNPPEWYSSRTSCEVLGDVHSPHVSDSDIDTGHGNSVTVEDSWRGAMFGEEGQQYDNTFKEFDCEKQSSRPSKCNQIFFSDLELPDSFSVPFQLPTNFFSDSEAKPCHRELNVSGSLYSVNTKAASIVNDRARKEDSEAFTKTEDGVSSSLRTCSICGTSKTPLWRSGPEGPKSLCNACGIRFKKARRVSVEDVDSLSPLSRPSRKPSNKMFKRKQEDMLRTDVKDLPQAKLDTAFCKFNASSTGCATQLLKRKRCSQPMNGQFAVRKYETTGSSTESSFSGNLHSPSVISSSSVSYFESSSKNDTLPLNVMDVGEDEQAAAMLLVYLSRGPVLT</sequence>
<feature type="region of interest" description="Disordered" evidence="5">
    <location>
        <begin position="32"/>
        <end position="55"/>
    </location>
</feature>
<dbReference type="AlphaFoldDB" id="A0A8T2QN62"/>
<dbReference type="GO" id="GO:0006355">
    <property type="term" value="P:regulation of DNA-templated transcription"/>
    <property type="evidence" value="ECO:0007669"/>
    <property type="project" value="InterPro"/>
</dbReference>
<feature type="domain" description="GATA-type" evidence="6">
    <location>
        <begin position="310"/>
        <end position="346"/>
    </location>
</feature>
<name>A0A8T2QN62_CERRI</name>
<dbReference type="InterPro" id="IPR013088">
    <property type="entry name" value="Znf_NHR/GATA"/>
</dbReference>
<keyword evidence="1" id="KW-0479">Metal-binding</keyword>
<dbReference type="PANTHER" id="PTHR47255">
    <property type="entry name" value="GATA TRANSCRIPTION FACTOR 22-RELATED"/>
    <property type="match status" value="1"/>
</dbReference>
<evidence type="ECO:0000256" key="5">
    <source>
        <dbReference type="SAM" id="MobiDB-lite"/>
    </source>
</evidence>
<dbReference type="GO" id="GO:0043565">
    <property type="term" value="F:sequence-specific DNA binding"/>
    <property type="evidence" value="ECO:0007669"/>
    <property type="project" value="InterPro"/>
</dbReference>
<evidence type="ECO:0000313" key="7">
    <source>
        <dbReference type="EMBL" id="KAH7285010.1"/>
    </source>
</evidence>
<dbReference type="SUPFAM" id="SSF57716">
    <property type="entry name" value="Glucocorticoid receptor-like (DNA-binding domain)"/>
    <property type="match status" value="1"/>
</dbReference>
<evidence type="ECO:0000256" key="3">
    <source>
        <dbReference type="ARBA" id="ARBA00022833"/>
    </source>
</evidence>
<dbReference type="Gene3D" id="3.30.50.10">
    <property type="entry name" value="Erythroid Transcription Factor GATA-1, subunit A"/>
    <property type="match status" value="1"/>
</dbReference>
<accession>A0A8T2QN62</accession>
<dbReference type="SMART" id="SM00401">
    <property type="entry name" value="ZnF_GATA"/>
    <property type="match status" value="1"/>
</dbReference>
<evidence type="ECO:0000313" key="8">
    <source>
        <dbReference type="Proteomes" id="UP000825935"/>
    </source>
</evidence>
<dbReference type="EMBL" id="CM035438">
    <property type="protein sequence ID" value="KAH7285010.1"/>
    <property type="molecule type" value="Genomic_DNA"/>
</dbReference>
<dbReference type="PANTHER" id="PTHR47255:SF4">
    <property type="entry name" value="GATA ZINC FINGER DOMAIN-CONTAINING PROTEIN 12"/>
    <property type="match status" value="1"/>
</dbReference>
<comment type="caution">
    <text evidence="7">The sequence shown here is derived from an EMBL/GenBank/DDBJ whole genome shotgun (WGS) entry which is preliminary data.</text>
</comment>
<dbReference type="CDD" id="cd00202">
    <property type="entry name" value="ZnF_GATA"/>
    <property type="match status" value="1"/>
</dbReference>
<dbReference type="OrthoDB" id="2162994at2759"/>
<evidence type="ECO:0000256" key="4">
    <source>
        <dbReference type="PROSITE-ProRule" id="PRU00094"/>
    </source>
</evidence>
<feature type="compositionally biased region" description="Low complexity" evidence="5">
    <location>
        <begin position="36"/>
        <end position="50"/>
    </location>
</feature>
<dbReference type="PROSITE" id="PS50114">
    <property type="entry name" value="GATA_ZN_FINGER_2"/>
    <property type="match status" value="1"/>
</dbReference>
<dbReference type="InterPro" id="IPR052138">
    <property type="entry name" value="GATA_ZnFinger_Domain"/>
</dbReference>
<proteinExistence type="predicted"/>
<keyword evidence="2 4" id="KW-0863">Zinc-finger</keyword>
<dbReference type="Pfam" id="PF00320">
    <property type="entry name" value="GATA"/>
    <property type="match status" value="1"/>
</dbReference>
<evidence type="ECO:0000256" key="2">
    <source>
        <dbReference type="ARBA" id="ARBA00022771"/>
    </source>
</evidence>
<evidence type="ECO:0000259" key="6">
    <source>
        <dbReference type="PROSITE" id="PS50114"/>
    </source>
</evidence>
<evidence type="ECO:0000256" key="1">
    <source>
        <dbReference type="ARBA" id="ARBA00022723"/>
    </source>
</evidence>
<keyword evidence="8" id="KW-1185">Reference proteome</keyword>
<dbReference type="Proteomes" id="UP000825935">
    <property type="component" value="Chromosome 33"/>
</dbReference>
<organism evidence="7 8">
    <name type="scientific">Ceratopteris richardii</name>
    <name type="common">Triangle waterfern</name>
    <dbReference type="NCBI Taxonomy" id="49495"/>
    <lineage>
        <taxon>Eukaryota</taxon>
        <taxon>Viridiplantae</taxon>
        <taxon>Streptophyta</taxon>
        <taxon>Embryophyta</taxon>
        <taxon>Tracheophyta</taxon>
        <taxon>Polypodiopsida</taxon>
        <taxon>Polypodiidae</taxon>
        <taxon>Polypodiales</taxon>
        <taxon>Pteridineae</taxon>
        <taxon>Pteridaceae</taxon>
        <taxon>Parkerioideae</taxon>
        <taxon>Ceratopteris</taxon>
    </lineage>
</organism>